<feature type="transmembrane region" description="Helical" evidence="6">
    <location>
        <begin position="224"/>
        <end position="246"/>
    </location>
</feature>
<reference evidence="9" key="1">
    <citation type="journal article" date="2001" name="Eur. J. Biochem.">
        <title>The drug/metabolite transporter superfamily.</title>
        <authorList>
            <person name="Jack D.L."/>
            <person name="Yang N.M."/>
            <person name="Saier M.H. Jr."/>
        </authorList>
    </citation>
    <scope>NUCLEOTIDE SEQUENCE</scope>
</reference>
<keyword evidence="4 6" id="KW-1133">Transmembrane helix</keyword>
<evidence type="ECO:0000256" key="3">
    <source>
        <dbReference type="ARBA" id="ARBA00022692"/>
    </source>
</evidence>
<evidence type="ECO:0000256" key="4">
    <source>
        <dbReference type="ARBA" id="ARBA00022989"/>
    </source>
</evidence>
<organism evidence="8 9">
    <name type="scientific">Derxia gummosa DSM 723</name>
    <dbReference type="NCBI Taxonomy" id="1121388"/>
    <lineage>
        <taxon>Bacteria</taxon>
        <taxon>Pseudomonadati</taxon>
        <taxon>Pseudomonadota</taxon>
        <taxon>Betaproteobacteria</taxon>
        <taxon>Burkholderiales</taxon>
        <taxon>Alcaligenaceae</taxon>
        <taxon>Derxia</taxon>
    </lineage>
</organism>
<protein>
    <submittedName>
        <fullName evidence="9">DMT family transporter</fullName>
    </submittedName>
</protein>
<feature type="transmembrane region" description="Helical" evidence="6">
    <location>
        <begin position="71"/>
        <end position="90"/>
    </location>
</feature>
<dbReference type="InterPro" id="IPR037185">
    <property type="entry name" value="EmrE-like"/>
</dbReference>
<feature type="transmembrane region" description="Helical" evidence="6">
    <location>
        <begin position="127"/>
        <end position="144"/>
    </location>
</feature>
<feature type="transmembrane region" description="Helical" evidence="6">
    <location>
        <begin position="41"/>
        <end position="59"/>
    </location>
</feature>
<evidence type="ECO:0000256" key="1">
    <source>
        <dbReference type="ARBA" id="ARBA00004141"/>
    </source>
</evidence>
<dbReference type="InterPro" id="IPR000620">
    <property type="entry name" value="EamA_dom"/>
</dbReference>
<evidence type="ECO:0000256" key="6">
    <source>
        <dbReference type="SAM" id="Phobius"/>
    </source>
</evidence>
<dbReference type="Pfam" id="PF00892">
    <property type="entry name" value="EamA"/>
    <property type="match status" value="2"/>
</dbReference>
<feature type="transmembrane region" description="Helical" evidence="6">
    <location>
        <begin position="192"/>
        <end position="212"/>
    </location>
</feature>
<feature type="domain" description="EamA" evidence="7">
    <location>
        <begin position="156"/>
        <end position="301"/>
    </location>
</feature>
<dbReference type="AlphaFoldDB" id="A0A8B6X6B3"/>
<dbReference type="RefSeq" id="WP_028312585.1">
    <property type="nucleotide sequence ID" value="NZ_KI519499.1"/>
</dbReference>
<dbReference type="InterPro" id="IPR050638">
    <property type="entry name" value="AA-Vitamin_Transporters"/>
</dbReference>
<evidence type="ECO:0000313" key="9">
    <source>
        <dbReference type="RefSeq" id="WP_028312585.1"/>
    </source>
</evidence>
<dbReference type="PANTHER" id="PTHR32322">
    <property type="entry name" value="INNER MEMBRANE TRANSPORTER"/>
    <property type="match status" value="1"/>
</dbReference>
<comment type="subcellular location">
    <subcellularLocation>
        <location evidence="1">Membrane</location>
        <topology evidence="1">Multi-pass membrane protein</topology>
    </subcellularLocation>
</comment>
<keyword evidence="8" id="KW-1185">Reference proteome</keyword>
<dbReference type="OrthoDB" id="4167046at2"/>
<dbReference type="Proteomes" id="UP000675920">
    <property type="component" value="Unplaced"/>
</dbReference>
<feature type="transmembrane region" description="Helical" evidence="6">
    <location>
        <begin position="150"/>
        <end position="171"/>
    </location>
</feature>
<reference evidence="9" key="2">
    <citation type="submission" date="2025-08" db="UniProtKB">
        <authorList>
            <consortium name="RefSeq"/>
        </authorList>
    </citation>
    <scope>IDENTIFICATION</scope>
</reference>
<feature type="transmembrane region" description="Helical" evidence="6">
    <location>
        <begin position="283"/>
        <end position="301"/>
    </location>
</feature>
<comment type="similarity">
    <text evidence="2">Belongs to the EamA transporter family.</text>
</comment>
<accession>A0A8B6X6B3</accession>
<keyword evidence="3 6" id="KW-0812">Transmembrane</keyword>
<evidence type="ECO:0000313" key="8">
    <source>
        <dbReference type="Proteomes" id="UP000675920"/>
    </source>
</evidence>
<sequence length="303" mass="32317">MTQALTFRTAVFLTIPPLLWAGNSVVGRMAVGLVPPLGLNFMRWALVFLMLLPLGHAALRDPAALWARKRYLALLGLTGVGSYNALQYMALHTSSALNATLITASAPVWMLLIGALVYRVMPRPRELAGAALSLAGVALVIARGDFARLAQLHFVTGDLLMVAAIISWGFYSWLLARPPANMQGTARPDWNWAAFLLAQTGFGLIWCAASAGAEAALGLAHWEWSWRVLALVVFVAVGPGLTAFRFWGLGVSLVGPSVASFFVNLTPVFAAVLSAGLLGEPPAWFHAVAFALIASGIVVSSRR</sequence>
<proteinExistence type="inferred from homology"/>
<feature type="transmembrane region" description="Helical" evidence="6">
    <location>
        <begin position="96"/>
        <end position="118"/>
    </location>
</feature>
<dbReference type="PANTHER" id="PTHR32322:SF2">
    <property type="entry name" value="EAMA DOMAIN-CONTAINING PROTEIN"/>
    <property type="match status" value="1"/>
</dbReference>
<evidence type="ECO:0000259" key="7">
    <source>
        <dbReference type="Pfam" id="PF00892"/>
    </source>
</evidence>
<keyword evidence="5 6" id="KW-0472">Membrane</keyword>
<name>A0A8B6X6B3_9BURK</name>
<evidence type="ECO:0000256" key="2">
    <source>
        <dbReference type="ARBA" id="ARBA00007362"/>
    </source>
</evidence>
<dbReference type="SUPFAM" id="SSF103481">
    <property type="entry name" value="Multidrug resistance efflux transporter EmrE"/>
    <property type="match status" value="2"/>
</dbReference>
<feature type="domain" description="EamA" evidence="7">
    <location>
        <begin position="12"/>
        <end position="141"/>
    </location>
</feature>
<feature type="transmembrane region" description="Helical" evidence="6">
    <location>
        <begin position="258"/>
        <end position="277"/>
    </location>
</feature>
<evidence type="ECO:0000256" key="5">
    <source>
        <dbReference type="ARBA" id="ARBA00023136"/>
    </source>
</evidence>
<dbReference type="GO" id="GO:0016020">
    <property type="term" value="C:membrane"/>
    <property type="evidence" value="ECO:0007669"/>
    <property type="project" value="UniProtKB-SubCell"/>
</dbReference>